<evidence type="ECO:0000256" key="11">
    <source>
        <dbReference type="ARBA" id="ARBA00022989"/>
    </source>
</evidence>
<feature type="transmembrane region" description="Helical" evidence="16">
    <location>
        <begin position="80"/>
        <end position="102"/>
    </location>
</feature>
<evidence type="ECO:0000256" key="6">
    <source>
        <dbReference type="ARBA" id="ARBA00022692"/>
    </source>
</evidence>
<keyword evidence="19" id="KW-1185">Reference proteome</keyword>
<evidence type="ECO:0000256" key="16">
    <source>
        <dbReference type="RuleBase" id="RU362084"/>
    </source>
</evidence>
<dbReference type="InterPro" id="IPR044492">
    <property type="entry name" value="P_typ_ATPase_HD_dom"/>
</dbReference>
<evidence type="ECO:0000313" key="18">
    <source>
        <dbReference type="EMBL" id="CEF64940.1"/>
    </source>
</evidence>
<dbReference type="eggNOG" id="KOG0203">
    <property type="taxonomic scope" value="Eukaryota"/>
</dbReference>
<evidence type="ECO:0000259" key="17">
    <source>
        <dbReference type="SMART" id="SM00831"/>
    </source>
</evidence>
<dbReference type="InterPro" id="IPR050510">
    <property type="entry name" value="Cation_transp_ATPase_P-type"/>
</dbReference>
<feature type="domain" description="Cation-transporting P-type ATPase N-terminal" evidence="17">
    <location>
        <begin position="27"/>
        <end position="101"/>
    </location>
</feature>
<reference evidence="18 19" key="1">
    <citation type="submission" date="2014-09" db="EMBL/GenBank/DDBJ databases">
        <authorList>
            <person name="Martin A.A."/>
        </authorList>
    </citation>
    <scope>NUCLEOTIDE SEQUENCE</scope>
    <source>
        <strain evidence="19">ED321</strain>
        <strain evidence="18">ED321 Heterogonic</strain>
    </source>
</reference>
<dbReference type="Gene3D" id="3.40.50.1000">
    <property type="entry name" value="HAD superfamily/HAD-like"/>
    <property type="match status" value="1"/>
</dbReference>
<accession>A0A090LBM9</accession>
<feature type="transmembrane region" description="Helical" evidence="16">
    <location>
        <begin position="279"/>
        <end position="299"/>
    </location>
</feature>
<evidence type="ECO:0000313" key="21">
    <source>
        <dbReference type="WormBase" id="SRAE_1000319300"/>
    </source>
</evidence>
<dbReference type="NCBIfam" id="TIGR01494">
    <property type="entry name" value="ATPase_P-type"/>
    <property type="match status" value="2"/>
</dbReference>
<dbReference type="SUPFAM" id="SSF56784">
    <property type="entry name" value="HAD-like"/>
    <property type="match status" value="1"/>
</dbReference>
<dbReference type="Gene3D" id="2.70.150.10">
    <property type="entry name" value="Calcium-transporting ATPase, cytoplasmic transduction domain A"/>
    <property type="match status" value="1"/>
</dbReference>
<dbReference type="Pfam" id="PF00689">
    <property type="entry name" value="Cation_ATPase_C"/>
    <property type="match status" value="1"/>
</dbReference>
<organism evidence="18">
    <name type="scientific">Strongyloides ratti</name>
    <name type="common">Parasitic roundworm</name>
    <dbReference type="NCBI Taxonomy" id="34506"/>
    <lineage>
        <taxon>Eukaryota</taxon>
        <taxon>Metazoa</taxon>
        <taxon>Ecdysozoa</taxon>
        <taxon>Nematoda</taxon>
        <taxon>Chromadorea</taxon>
        <taxon>Rhabditida</taxon>
        <taxon>Tylenchina</taxon>
        <taxon>Panagrolaimomorpha</taxon>
        <taxon>Strongyloidoidea</taxon>
        <taxon>Strongyloididae</taxon>
        <taxon>Strongyloides</taxon>
    </lineage>
</organism>
<dbReference type="GO" id="GO:0005524">
    <property type="term" value="F:ATP binding"/>
    <property type="evidence" value="ECO:0007669"/>
    <property type="project" value="UniProtKB-KW"/>
</dbReference>
<dbReference type="SFLD" id="SFLDS00003">
    <property type="entry name" value="Haloacid_Dehalogenase"/>
    <property type="match status" value="1"/>
</dbReference>
<dbReference type="SFLD" id="SFLDG00002">
    <property type="entry name" value="C1.7:_P-type_atpase_like"/>
    <property type="match status" value="1"/>
</dbReference>
<dbReference type="WBParaSite" id="SRAE_1000319300.1">
    <property type="protein sequence ID" value="SRAE_1000319300.1"/>
    <property type="gene ID" value="WBGene00259810"/>
</dbReference>
<keyword evidence="9 16" id="KW-0630">Potassium</keyword>
<dbReference type="SUPFAM" id="SSF81665">
    <property type="entry name" value="Calcium ATPase, transmembrane domain M"/>
    <property type="match status" value="1"/>
</dbReference>
<keyword evidence="16" id="KW-0479">Metal-binding</keyword>
<protein>
    <recommendedName>
        <fullName evidence="16">Sodium/potassium-transporting ATPase subunit alpha</fullName>
    </recommendedName>
</protein>
<evidence type="ECO:0000313" key="20">
    <source>
        <dbReference type="WBParaSite" id="SRAE_1000319300.1"/>
    </source>
</evidence>
<dbReference type="Proteomes" id="UP000035682">
    <property type="component" value="Unplaced"/>
</dbReference>
<dbReference type="Pfam" id="PF00690">
    <property type="entry name" value="Cation_ATPase_N"/>
    <property type="match status" value="1"/>
</dbReference>
<dbReference type="FunFam" id="3.40.1110.10:FF:000001">
    <property type="entry name" value="Sodium/potassium-transporting ATPase subunit alpha"/>
    <property type="match status" value="1"/>
</dbReference>
<dbReference type="InterPro" id="IPR059000">
    <property type="entry name" value="ATPase_P-type_domA"/>
</dbReference>
<feature type="transmembrane region" description="Helical" evidence="16">
    <location>
        <begin position="787"/>
        <end position="807"/>
    </location>
</feature>
<dbReference type="RefSeq" id="XP_024504141.1">
    <property type="nucleotide sequence ID" value="XM_024650355.1"/>
</dbReference>
<dbReference type="SUPFAM" id="SSF81653">
    <property type="entry name" value="Calcium ATPase, transduction domain A"/>
    <property type="match status" value="1"/>
</dbReference>
<dbReference type="PROSITE" id="PS00154">
    <property type="entry name" value="ATPASE_E1_E2"/>
    <property type="match status" value="1"/>
</dbReference>
<dbReference type="InterPro" id="IPR018303">
    <property type="entry name" value="ATPase_P-typ_P_site"/>
</dbReference>
<dbReference type="SUPFAM" id="SSF81660">
    <property type="entry name" value="Metal cation-transporting ATPase, ATP-binding domain N"/>
    <property type="match status" value="1"/>
</dbReference>
<dbReference type="InterPro" id="IPR023298">
    <property type="entry name" value="ATPase_P-typ_TM_dom_sf"/>
</dbReference>
<feature type="transmembrane region" description="Helical" evidence="16">
    <location>
        <begin position="980"/>
        <end position="998"/>
    </location>
</feature>
<evidence type="ECO:0000256" key="13">
    <source>
        <dbReference type="ARBA" id="ARBA00023136"/>
    </source>
</evidence>
<comment type="subunit">
    <text evidence="15">The sodium/potassium-transporting ATPase is composed of a catalytic alpha subunit, an auxiliary non-catalytic beta subunit and an additional regulatory subunit.</text>
</comment>
<evidence type="ECO:0000256" key="2">
    <source>
        <dbReference type="ARBA" id="ARBA00006934"/>
    </source>
</evidence>
<dbReference type="CTD" id="36377305"/>
<dbReference type="Pfam" id="PF13246">
    <property type="entry name" value="Cation_ATPase"/>
    <property type="match status" value="1"/>
</dbReference>
<dbReference type="SMART" id="SM00831">
    <property type="entry name" value="Cation_ATPase_N"/>
    <property type="match status" value="1"/>
</dbReference>
<evidence type="ECO:0000256" key="12">
    <source>
        <dbReference type="ARBA" id="ARBA00023065"/>
    </source>
</evidence>
<dbReference type="PANTHER" id="PTHR43294">
    <property type="entry name" value="SODIUM/POTASSIUM-TRANSPORTING ATPASE SUBUNIT ALPHA"/>
    <property type="match status" value="1"/>
</dbReference>
<comment type="subcellular location">
    <subcellularLocation>
        <location evidence="16">Cell membrane</location>
        <topology evidence="16">Multi-pass membrane protein</topology>
    </subcellularLocation>
    <subcellularLocation>
        <location evidence="1">Membrane</location>
        <topology evidence="1">Multi-pass membrane protein</topology>
    </subcellularLocation>
</comment>
<keyword evidence="11 16" id="KW-1133">Transmembrane helix</keyword>
<dbReference type="InterPro" id="IPR023214">
    <property type="entry name" value="HAD_sf"/>
</dbReference>
<dbReference type="Pfam" id="PF08282">
    <property type="entry name" value="Hydrolase_3"/>
    <property type="match status" value="1"/>
</dbReference>
<dbReference type="GO" id="GO:0030007">
    <property type="term" value="P:intracellular potassium ion homeostasis"/>
    <property type="evidence" value="ECO:0007669"/>
    <property type="project" value="TreeGrafter"/>
</dbReference>
<feature type="transmembrane region" description="Helical" evidence="16">
    <location>
        <begin position="849"/>
        <end position="869"/>
    </location>
</feature>
<dbReference type="GO" id="GO:0016887">
    <property type="term" value="F:ATP hydrolysis activity"/>
    <property type="evidence" value="ECO:0007669"/>
    <property type="project" value="InterPro"/>
</dbReference>
<evidence type="ECO:0000256" key="5">
    <source>
        <dbReference type="ARBA" id="ARBA00022553"/>
    </source>
</evidence>
<dbReference type="STRING" id="34506.A0A090LBM9"/>
<keyword evidence="13 16" id="KW-0472">Membrane</keyword>
<dbReference type="PANTHER" id="PTHR43294:SF18">
    <property type="entry name" value="SODIUM_POTASSIUM-TRANSPORTING ATPASE SUBUNIT ALPHA"/>
    <property type="match status" value="1"/>
</dbReference>
<dbReference type="InterPro" id="IPR008250">
    <property type="entry name" value="ATPase_P-typ_transduc_dom_A_sf"/>
</dbReference>
<dbReference type="SFLD" id="SFLDF00027">
    <property type="entry name" value="p-type_atpase"/>
    <property type="match status" value="1"/>
</dbReference>
<dbReference type="InterPro" id="IPR004014">
    <property type="entry name" value="ATPase_P-typ_cation-transptr_N"/>
</dbReference>
<reference evidence="20" key="2">
    <citation type="submission" date="2020-12" db="UniProtKB">
        <authorList>
            <consortium name="WormBaseParasite"/>
        </authorList>
    </citation>
    <scope>IDENTIFICATION</scope>
</reference>
<dbReference type="GO" id="GO:0098797">
    <property type="term" value="C:plasma membrane protein complex"/>
    <property type="evidence" value="ECO:0007669"/>
    <property type="project" value="UniProtKB-ARBA"/>
</dbReference>
<dbReference type="InterPro" id="IPR001757">
    <property type="entry name" value="P_typ_ATPase"/>
</dbReference>
<dbReference type="GO" id="GO:1902600">
    <property type="term" value="P:proton transmembrane transport"/>
    <property type="evidence" value="ECO:0007669"/>
    <property type="project" value="TreeGrafter"/>
</dbReference>
<dbReference type="InterPro" id="IPR005775">
    <property type="entry name" value="P-type_ATPase_IIC"/>
</dbReference>
<comment type="function">
    <text evidence="14">This is the catalytic component of the active enzyme, which catalyzes the hydrolysis of ATP coupled with the exchange of sodium and potassium ions across the plasma membrane. This action creates the electrochemical gradient of sodium and potassium ions, providing the energy for active transport of various nutrients.</text>
</comment>
<keyword evidence="8 16" id="KW-0067">ATP-binding</keyword>
<evidence type="ECO:0000256" key="9">
    <source>
        <dbReference type="ARBA" id="ARBA00022958"/>
    </source>
</evidence>
<dbReference type="GO" id="GO:0046872">
    <property type="term" value="F:metal ion binding"/>
    <property type="evidence" value="ECO:0007669"/>
    <property type="project" value="UniProtKB-KW"/>
</dbReference>
<proteinExistence type="inferred from homology"/>
<dbReference type="OMA" id="FYAIVVV"/>
<dbReference type="GO" id="GO:0005391">
    <property type="term" value="F:P-type sodium:potassium-exchanging transporter activity"/>
    <property type="evidence" value="ECO:0007669"/>
    <property type="project" value="UniProtKB-ARBA"/>
</dbReference>
<evidence type="ECO:0000256" key="3">
    <source>
        <dbReference type="ARBA" id="ARBA00022448"/>
    </source>
</evidence>
<dbReference type="FunFam" id="1.20.1110.10:FF:000038">
    <property type="entry name" value="Sodium/potassium-transporting ATPase subunit alpha"/>
    <property type="match status" value="1"/>
</dbReference>
<name>A0A090LBM9_STRRB</name>
<keyword evidence="7 16" id="KW-0547">Nucleotide-binding</keyword>
<dbReference type="AlphaFoldDB" id="A0A090LBM9"/>
<feature type="transmembrane region" description="Helical" evidence="16">
    <location>
        <begin position="114"/>
        <end position="134"/>
    </location>
</feature>
<dbReference type="FunFam" id="2.70.150.10:FF:000003">
    <property type="entry name" value="Sodium/potassium-transporting ATPase subunit alpha"/>
    <property type="match status" value="1"/>
</dbReference>
<dbReference type="GO" id="GO:0090533">
    <property type="term" value="C:cation-transporting ATPase complex"/>
    <property type="evidence" value="ECO:0007669"/>
    <property type="project" value="UniProtKB-ARBA"/>
</dbReference>
<keyword evidence="10" id="KW-1278">Translocase</keyword>
<evidence type="ECO:0000313" key="19">
    <source>
        <dbReference type="Proteomes" id="UP000035682"/>
    </source>
</evidence>
<gene>
    <name evidence="18 20 21" type="ORF">SRAE_1000319300</name>
</gene>
<dbReference type="GeneID" id="36377305"/>
<dbReference type="PRINTS" id="PR00121">
    <property type="entry name" value="NAKATPASE"/>
</dbReference>
<dbReference type="InterPro" id="IPR023299">
    <property type="entry name" value="ATPase_P-typ_cyto_dom_N"/>
</dbReference>
<dbReference type="WormBase" id="SRAE_1000319300">
    <property type="protein sequence ID" value="SRP10803"/>
    <property type="gene ID" value="WBGene00259810"/>
</dbReference>
<dbReference type="OrthoDB" id="3352408at2759"/>
<evidence type="ECO:0000256" key="15">
    <source>
        <dbReference type="ARBA" id="ARBA00038795"/>
    </source>
</evidence>
<dbReference type="Gene3D" id="3.40.1110.10">
    <property type="entry name" value="Calcium-transporting ATPase, cytoplasmic domain N"/>
    <property type="match status" value="1"/>
</dbReference>
<dbReference type="GO" id="GO:1990573">
    <property type="term" value="P:potassium ion import across plasma membrane"/>
    <property type="evidence" value="ECO:0007669"/>
    <property type="project" value="TreeGrafter"/>
</dbReference>
<feature type="transmembrane region" description="Helical" evidence="16">
    <location>
        <begin position="305"/>
        <end position="329"/>
    </location>
</feature>
<evidence type="ECO:0000256" key="4">
    <source>
        <dbReference type="ARBA" id="ARBA00022538"/>
    </source>
</evidence>
<sequence length="1020" mass="114582">MNFFKKKKKPNDGKINLDELKKDIQIDYHKLPLEQFEKQFETDSVKGLTSEKAAQLLIKYGRNQLTPPPQPSKIWEFLKILCGGFNALLWIGSLACFIGYTIESHSYEDPKQDNLYIGIVIAVVTLLTSIYHYYQSRKASNIMESFKKMVPHNATVIRDGRKKVIDAGEVVPGDLLEITSGDRVAGDIRIVKSAGLRVDNSSLTGESEPQSRSIEFSNDNPLESKNVALFSTSIVEGVGKGIVMLTGDKTIMGRIASLSSQVSPGKTPIAQDLHNFLKIISYVAITKGIVFFIILMIFNKNLLEAFIFMIAIVVATVPEGIMVTVTICLTLTAKEMAKKHCLVKKLDAVETLGSASTICSDKTGTLTQNRMTVSHIYNNTRILDTAPTDPLIKELTNTNLYRVAALCSRAYFKDGDEKIPVMDRTAIGDASEIAILKWCEFNGENVAEYRNLYPKVSEIPFNSVNKYQVSIHKKQNNSYLLVMKGAPEKMFSLCKTIVIDGRDHEITKIHKEKFQSAYENLGGFGERVLGFCDLDLDPEKFPPNFVFDNDKINFPLENLRFCGLISMIDPPRPGVPEAVLLCKDAGIRVTMVTGDHFVTARAIASQCNIIDSIYECRMLVTNDDFDTFDFITLEKQADSEPDAVEKSQSLRTIEEKPRAIVIHGDQLRRMESHQLDTLCRYYNQIIFSRTSPTQKLQIVESYQRLGNVVAVTGDGVNDAPALKKADIGIAMGIAGTDVSKQAADMILMNDNFASIVTGVKEGRRIFDNLKKTIAYTLTSKIPETMPFVLHCILGIPLPLSVIGIFAIDLGTDLWPAISLAYEKAESDIMIRPPRNIKYNKLVNFVLIRFAYLQIGMIQGLAGFLTYFIIMADNGWWPSKLLFQRTAWSDVNENSLVDSYGQEWTYSSRRQLEGCCHAAFFYAIVVVQWADLLISKTRTNSLFTHGIRNHVLNSGLLFTAFLSIFLMYTPGVNTVFAFNGINLKWAMVAVPFAWVIFIYDETRKYLIRKYPTGFLYKETYY</sequence>
<dbReference type="InterPro" id="IPR036412">
    <property type="entry name" value="HAD-like_sf"/>
</dbReference>
<dbReference type="Gene3D" id="1.20.1110.10">
    <property type="entry name" value="Calcium-transporting ATPase, transmembrane domain"/>
    <property type="match status" value="1"/>
</dbReference>
<dbReference type="EMBL" id="LN609528">
    <property type="protein sequence ID" value="CEF64940.1"/>
    <property type="molecule type" value="Genomic_DNA"/>
</dbReference>
<feature type="transmembrane region" description="Helical" evidence="16">
    <location>
        <begin position="950"/>
        <end position="968"/>
    </location>
</feature>
<evidence type="ECO:0000256" key="14">
    <source>
        <dbReference type="ARBA" id="ARBA00037422"/>
    </source>
</evidence>
<evidence type="ECO:0000256" key="8">
    <source>
        <dbReference type="ARBA" id="ARBA00022840"/>
    </source>
</evidence>
<dbReference type="InterPro" id="IPR006068">
    <property type="entry name" value="ATPase_P-typ_cation-transptr_C"/>
</dbReference>
<dbReference type="GO" id="GO:0036376">
    <property type="term" value="P:sodium ion export across plasma membrane"/>
    <property type="evidence" value="ECO:0007669"/>
    <property type="project" value="TreeGrafter"/>
</dbReference>
<keyword evidence="12 16" id="KW-0406">Ion transport</keyword>
<keyword evidence="5" id="KW-0597">Phosphoprotein</keyword>
<dbReference type="Pfam" id="PF00122">
    <property type="entry name" value="E1-E2_ATPase"/>
    <property type="match status" value="1"/>
</dbReference>
<evidence type="ECO:0000256" key="1">
    <source>
        <dbReference type="ARBA" id="ARBA00004141"/>
    </source>
</evidence>
<dbReference type="GO" id="GO:0006883">
    <property type="term" value="P:intracellular sodium ion homeostasis"/>
    <property type="evidence" value="ECO:0007669"/>
    <property type="project" value="TreeGrafter"/>
</dbReference>
<keyword evidence="3 16" id="KW-0813">Transport</keyword>
<comment type="similarity">
    <text evidence="2 16">Belongs to the cation transport ATPase (P-type) (TC 3.A.3) family. Type IIC subfamily.</text>
</comment>
<keyword evidence="4 16" id="KW-0633">Potassium transport</keyword>
<keyword evidence="6 16" id="KW-0812">Transmembrane</keyword>
<dbReference type="GO" id="GO:0043226">
    <property type="term" value="C:organelle"/>
    <property type="evidence" value="ECO:0007669"/>
    <property type="project" value="UniProtKB-ARBA"/>
</dbReference>
<dbReference type="NCBIfam" id="TIGR01106">
    <property type="entry name" value="ATPase-IIC_X-K"/>
    <property type="match status" value="1"/>
</dbReference>
<evidence type="ECO:0000256" key="10">
    <source>
        <dbReference type="ARBA" id="ARBA00022967"/>
    </source>
</evidence>
<evidence type="ECO:0000256" key="7">
    <source>
        <dbReference type="ARBA" id="ARBA00022741"/>
    </source>
</evidence>
<dbReference type="PRINTS" id="PR00119">
    <property type="entry name" value="CATATPASE"/>
</dbReference>